<feature type="region of interest" description="Disordered" evidence="1">
    <location>
        <begin position="267"/>
        <end position="324"/>
    </location>
</feature>
<feature type="region of interest" description="Disordered" evidence="1">
    <location>
        <begin position="61"/>
        <end position="93"/>
    </location>
</feature>
<comment type="caution">
    <text evidence="2">The sequence shown here is derived from an EMBL/GenBank/DDBJ whole genome shotgun (WGS) entry which is preliminary data.</text>
</comment>
<keyword evidence="3" id="KW-1185">Reference proteome</keyword>
<dbReference type="EMBL" id="JAXIOK010000007">
    <property type="protein sequence ID" value="KAK4766738.1"/>
    <property type="molecule type" value="Genomic_DNA"/>
</dbReference>
<dbReference type="AlphaFoldDB" id="A0AAN7KD60"/>
<dbReference type="Proteomes" id="UP001345219">
    <property type="component" value="Chromosome 7"/>
</dbReference>
<reference evidence="2 3" key="1">
    <citation type="journal article" date="2023" name="Hortic Res">
        <title>Pangenome of water caltrop reveals structural variations and asymmetric subgenome divergence after allopolyploidization.</title>
        <authorList>
            <person name="Zhang X."/>
            <person name="Chen Y."/>
            <person name="Wang L."/>
            <person name="Yuan Y."/>
            <person name="Fang M."/>
            <person name="Shi L."/>
            <person name="Lu R."/>
            <person name="Comes H.P."/>
            <person name="Ma Y."/>
            <person name="Chen Y."/>
            <person name="Huang G."/>
            <person name="Zhou Y."/>
            <person name="Zheng Z."/>
            <person name="Qiu Y."/>
        </authorList>
    </citation>
    <scope>NUCLEOTIDE SEQUENCE [LARGE SCALE GENOMIC DNA]</scope>
    <source>
        <tissue evidence="2">Roots</tissue>
    </source>
</reference>
<evidence type="ECO:0000256" key="1">
    <source>
        <dbReference type="SAM" id="MobiDB-lite"/>
    </source>
</evidence>
<evidence type="ECO:0000313" key="2">
    <source>
        <dbReference type="EMBL" id="KAK4766738.1"/>
    </source>
</evidence>
<proteinExistence type="predicted"/>
<sequence>MLRGNRNSRWYRECGAGKSPPISHLCLYTHVAFSSPPNRRLSFRNGRHDDRRRRLVLHRDSPSGCQLRHRSGSGPVWVRDQEGSEEAEEDGREFRPTVVVSGGEGAGVARREPRRRLRVRSVRAREASGVPAVRAGLTGPEPGEERGRRHHRRPVRERRCEVHPVPALHGGVRTAAVQGVRAHPRALGHARHPRRSHRRVAHRRHLAGRWQGGACGRIVVPGTAVAVLDHDADMDRGVGDRVHRVPEERRARPGEETVSRRQVLRSAWASGRPGEEGYPPAGRDQTCPPRHGGFPRLCSPGGCHRQGPPQQLGHPLERPSPHHHHRHFQLLSPYCRCCDALCKDFEEYYAHT</sequence>
<feature type="region of interest" description="Disordered" evidence="1">
    <location>
        <begin position="133"/>
        <end position="157"/>
    </location>
</feature>
<gene>
    <name evidence="2" type="ORF">SAY87_008380</name>
</gene>
<protein>
    <submittedName>
        <fullName evidence="2">Uncharacterized protein</fullName>
    </submittedName>
</protein>
<name>A0AAN7KD60_9MYRT</name>
<accession>A0AAN7KD60</accession>
<organism evidence="2 3">
    <name type="scientific">Trapa incisa</name>
    <dbReference type="NCBI Taxonomy" id="236973"/>
    <lineage>
        <taxon>Eukaryota</taxon>
        <taxon>Viridiplantae</taxon>
        <taxon>Streptophyta</taxon>
        <taxon>Embryophyta</taxon>
        <taxon>Tracheophyta</taxon>
        <taxon>Spermatophyta</taxon>
        <taxon>Magnoliopsida</taxon>
        <taxon>eudicotyledons</taxon>
        <taxon>Gunneridae</taxon>
        <taxon>Pentapetalae</taxon>
        <taxon>rosids</taxon>
        <taxon>malvids</taxon>
        <taxon>Myrtales</taxon>
        <taxon>Lythraceae</taxon>
        <taxon>Trapa</taxon>
    </lineage>
</organism>
<evidence type="ECO:0000313" key="3">
    <source>
        <dbReference type="Proteomes" id="UP001345219"/>
    </source>
</evidence>